<proteinExistence type="predicted"/>
<name>A0ABQ4P1P6_SHECO</name>
<evidence type="ECO:0000313" key="2">
    <source>
        <dbReference type="Proteomes" id="UP000773469"/>
    </source>
</evidence>
<reference evidence="1 2" key="1">
    <citation type="submission" date="2021-05" db="EMBL/GenBank/DDBJ databases">
        <title>Molecular characterization for Shewanella algae harboring chromosomal blaOXA-55-like strains isolated from clinical and environment sample.</title>
        <authorList>
            <person name="Ohama Y."/>
            <person name="Aoki K."/>
            <person name="Harada S."/>
            <person name="Moriya K."/>
            <person name="Ishii Y."/>
            <person name="Tateda K."/>
        </authorList>
    </citation>
    <scope>NUCLEOTIDE SEQUENCE [LARGE SCALE GENOMIC DNA]</scope>
    <source>
        <strain evidence="1 2">MBTL60-118</strain>
    </source>
</reference>
<gene>
    <name evidence="1" type="ORF">TUM3794_22220</name>
</gene>
<comment type="caution">
    <text evidence="1">The sequence shown here is derived from an EMBL/GenBank/DDBJ whole genome shotgun (WGS) entry which is preliminary data.</text>
</comment>
<evidence type="ECO:0000313" key="1">
    <source>
        <dbReference type="EMBL" id="GIU41384.1"/>
    </source>
</evidence>
<dbReference type="Proteomes" id="UP000773469">
    <property type="component" value="Unassembled WGS sequence"/>
</dbReference>
<dbReference type="RefSeq" id="WP_220757020.1">
    <property type="nucleotide sequence ID" value="NZ_BPEU01000014.1"/>
</dbReference>
<accession>A0ABQ4P1P6</accession>
<keyword evidence="2" id="KW-1185">Reference proteome</keyword>
<protein>
    <recommendedName>
        <fullName evidence="3">IrrE N-terminal-like domain-containing protein</fullName>
    </recommendedName>
</protein>
<sequence length="184" mass="20519">MYVFDKVLPKDSEVSVWALQKFLLGEAEKLVGKKANDKEVFQPTFEKDGPFIRNRVQNDGAWAVLSNNAGGYWPTALYELAHETIHLLNPVVGYTNYLEEGIAVAFSIDLSKSETAHPMSPSNKYYQRALELVQLLPDGVYESAKRIRIKFGSLGNADPAGLKELFPTLSTKVAKELCSECNFT</sequence>
<dbReference type="EMBL" id="BPEU01000014">
    <property type="protein sequence ID" value="GIU41384.1"/>
    <property type="molecule type" value="Genomic_DNA"/>
</dbReference>
<organism evidence="1 2">
    <name type="scientific">Shewanella colwelliana</name>
    <name type="common">Alteromonas colwelliana</name>
    <dbReference type="NCBI Taxonomy" id="23"/>
    <lineage>
        <taxon>Bacteria</taxon>
        <taxon>Pseudomonadati</taxon>
        <taxon>Pseudomonadota</taxon>
        <taxon>Gammaproteobacteria</taxon>
        <taxon>Alteromonadales</taxon>
        <taxon>Shewanellaceae</taxon>
        <taxon>Shewanella</taxon>
    </lineage>
</organism>
<evidence type="ECO:0008006" key="3">
    <source>
        <dbReference type="Google" id="ProtNLM"/>
    </source>
</evidence>